<evidence type="ECO:0000313" key="1">
    <source>
        <dbReference type="EMBL" id="NKG20194.1"/>
    </source>
</evidence>
<dbReference type="EMBL" id="JAAWVT010000001">
    <property type="protein sequence ID" value="NKG20194.1"/>
    <property type="molecule type" value="Genomic_DNA"/>
</dbReference>
<dbReference type="InterPro" id="IPR010866">
    <property type="entry name" value="A-2_8-polyST"/>
</dbReference>
<proteinExistence type="predicted"/>
<evidence type="ECO:0000313" key="2">
    <source>
        <dbReference type="Proteomes" id="UP000746595"/>
    </source>
</evidence>
<reference evidence="1 2" key="1">
    <citation type="submission" date="2020-04" db="EMBL/GenBank/DDBJ databases">
        <title>Paeniglutamicibacter sp. ANT13_2, a novel actinomycete isolated from sediment in Antarctica.</title>
        <authorList>
            <person name="Sakdapetsiri C."/>
            <person name="Pinyakong O."/>
        </authorList>
    </citation>
    <scope>NUCLEOTIDE SEQUENCE [LARGE SCALE GENOMIC DNA]</scope>
    <source>
        <strain evidence="1 2">ANT13_2</strain>
    </source>
</reference>
<keyword evidence="2" id="KW-1185">Reference proteome</keyword>
<protein>
    <submittedName>
        <fullName evidence="1">Uncharacterized protein</fullName>
    </submittedName>
</protein>
<dbReference type="RefSeq" id="WP_168151040.1">
    <property type="nucleotide sequence ID" value="NZ_JAAWVT010000001.1"/>
</dbReference>
<organism evidence="1 2">
    <name type="scientific">Paeniglutamicibacter terrestris</name>
    <dbReference type="NCBI Taxonomy" id="2723403"/>
    <lineage>
        <taxon>Bacteria</taxon>
        <taxon>Bacillati</taxon>
        <taxon>Actinomycetota</taxon>
        <taxon>Actinomycetes</taxon>
        <taxon>Micrococcales</taxon>
        <taxon>Micrococcaceae</taxon>
        <taxon>Paeniglutamicibacter</taxon>
    </lineage>
</organism>
<dbReference type="Pfam" id="PF07388">
    <property type="entry name" value="A-2_8-polyST"/>
    <property type="match status" value="1"/>
</dbReference>
<dbReference type="Proteomes" id="UP000746595">
    <property type="component" value="Unassembled WGS sequence"/>
</dbReference>
<gene>
    <name evidence="1" type="ORF">HED64_05620</name>
</gene>
<comment type="caution">
    <text evidence="1">The sequence shown here is derived from an EMBL/GenBank/DDBJ whole genome shotgun (WGS) entry which is preliminary data.</text>
</comment>
<name>A0ABX1G2C3_9MICC</name>
<sequence length="457" mass="50029">MIALIQASTYFQVVSLAAMADAGLLPPADRRILVLANGSQMPEITTALPDYPGFAALAARFDGVVDLADLLWPRRCGQFNPRGEELALFEKLLRHRWNLGSEQVSLVLESIQVNPAQALARIFFDAPISVHSDGLMSYGPTRNKLPLHMLQRLRETIHIDLVPGLEPMLLLEHPVQRKVLKLESLAAIFSELAAAVDPASLNLPQDGALVVGQYLGSLGILDTAKELELHQGMLLAARDAGARSVVFKPHPSSGPTAALQLRARAESLGLDFQILQTDLLAETVITLMKPLAVISCFSTALLSAKNMLGVPVIAVGTSELLQELSPYQNSNRIPLSIVHAQLVQGVSSPAASDSVDELTPLLRAVAYCMQYQNLPELRDEAAEFLSVNYLRFEQHFKRRRIAALELPPSWAHPRRSGRVIPGAAFGRKIQRRVLRLSSRSLAKVARTLQETSTRVSR</sequence>
<accession>A0ABX1G2C3</accession>